<dbReference type="Proteomes" id="UP000325577">
    <property type="component" value="Linkage Group LG20"/>
</dbReference>
<name>A0A5J5AIG3_9ASTE</name>
<evidence type="ECO:0000313" key="3">
    <source>
        <dbReference type="EMBL" id="KAA8529227.1"/>
    </source>
</evidence>
<sequence length="129" mass="13862">MMIQKAYSLFLCTLLISVLFVPLTSARKLQSNDAGGHHDKHKHIKTGVPEHHSHTAPSATQKSPPVARDKKDPTKIPCGTGNRSCVPKVNERSKAAAANCGRGLPAASCVPEVKPRPYCARRLGSCRGN</sequence>
<feature type="signal peptide" evidence="2">
    <location>
        <begin position="1"/>
        <end position="26"/>
    </location>
</feature>
<accession>A0A5J5AIG3</accession>
<evidence type="ECO:0000256" key="1">
    <source>
        <dbReference type="SAM" id="MobiDB-lite"/>
    </source>
</evidence>
<proteinExistence type="predicted"/>
<evidence type="ECO:0000313" key="4">
    <source>
        <dbReference type="Proteomes" id="UP000325577"/>
    </source>
</evidence>
<gene>
    <name evidence="3" type="ORF">F0562_033974</name>
</gene>
<dbReference type="AlphaFoldDB" id="A0A5J5AIG3"/>
<protein>
    <submittedName>
        <fullName evidence="3">Uncharacterized protein</fullName>
    </submittedName>
</protein>
<feature type="chain" id="PRO_5023804000" evidence="2">
    <location>
        <begin position="27"/>
        <end position="129"/>
    </location>
</feature>
<dbReference type="OrthoDB" id="10339639at2759"/>
<feature type="region of interest" description="Disordered" evidence="1">
    <location>
        <begin position="30"/>
        <end position="83"/>
    </location>
</feature>
<dbReference type="EMBL" id="CM018044">
    <property type="protein sequence ID" value="KAA8529227.1"/>
    <property type="molecule type" value="Genomic_DNA"/>
</dbReference>
<organism evidence="3 4">
    <name type="scientific">Nyssa sinensis</name>
    <dbReference type="NCBI Taxonomy" id="561372"/>
    <lineage>
        <taxon>Eukaryota</taxon>
        <taxon>Viridiplantae</taxon>
        <taxon>Streptophyta</taxon>
        <taxon>Embryophyta</taxon>
        <taxon>Tracheophyta</taxon>
        <taxon>Spermatophyta</taxon>
        <taxon>Magnoliopsida</taxon>
        <taxon>eudicotyledons</taxon>
        <taxon>Gunneridae</taxon>
        <taxon>Pentapetalae</taxon>
        <taxon>asterids</taxon>
        <taxon>Cornales</taxon>
        <taxon>Nyssaceae</taxon>
        <taxon>Nyssa</taxon>
    </lineage>
</organism>
<reference evidence="3 4" key="1">
    <citation type="submission" date="2019-09" db="EMBL/GenBank/DDBJ databases">
        <title>A chromosome-level genome assembly of the Chinese tupelo Nyssa sinensis.</title>
        <authorList>
            <person name="Yang X."/>
            <person name="Kang M."/>
            <person name="Yang Y."/>
            <person name="Xiong H."/>
            <person name="Wang M."/>
            <person name="Zhang Z."/>
            <person name="Wang Z."/>
            <person name="Wu H."/>
            <person name="Ma T."/>
            <person name="Liu J."/>
            <person name="Xi Z."/>
        </authorList>
    </citation>
    <scope>NUCLEOTIDE SEQUENCE [LARGE SCALE GENOMIC DNA]</scope>
    <source>
        <strain evidence="3">J267</strain>
        <tissue evidence="3">Leaf</tissue>
    </source>
</reference>
<keyword evidence="4" id="KW-1185">Reference proteome</keyword>
<evidence type="ECO:0000256" key="2">
    <source>
        <dbReference type="SAM" id="SignalP"/>
    </source>
</evidence>
<keyword evidence="2" id="KW-0732">Signal</keyword>